<dbReference type="GO" id="GO:0009306">
    <property type="term" value="P:protein secretion"/>
    <property type="evidence" value="ECO:0007669"/>
    <property type="project" value="InterPro"/>
</dbReference>
<sequence>MRRAFWILLTPLACFLVLWAVGSTYLAPKLETWTLNKIHSYSDENLPVSIRAKKLSLRFLRPSVAMEGIEIRGKGELAESLPLIEIGSVRAFVDVFHLLGGRLTLSAVVAESPRAQINIDPFLKDDSPAKELPMDEVFALLEKLPLQRVFLQNILVNVSSKQLKLNVDVESGDLLLTNMGKNLTAKANIPSLQVKLGRVGDFAGSLDTHLYLTRQSLKIIQLGVRLGESEILTRGELTHFSKIAIKPSGVLDLSAKVNLTDIYNEMKRLRPDIKLPVINGELVTEMDAKFNGLDDVKASADINTRSVTLGKLELGDARIQGEYQNGVISLSEMQVNHPAGEATLTKSQLELDGNYGFKSLVTVHSLDLYKLFQSLDLANIPVGIGLEGELPCEGRIRPTFQVTCTNASITGKDLWVKTDLKPKKKPLVNIDSMKAKGQFQVTTQSVTYAAILNVGSSQGTTDGVIDFEKGFKINFKTDKLDLKNIRNLANLKMVGSTSISGSTSGDSDAAIFDMKLNARNFVFEDFALGNLISDLKYRKGHLIFEDIAGAINKTQYLGDLNVNLNNETLSGDFSVPTADIADVAQVFEPIYKLPIQVQGVGAAKAHVEGPLNFWKLNYKLESAFKNVFIGLENFDSLQFNASANQGNIKADKVVLQRANSTVTLQGGISSDKIMNLYADGKNWRLEESDIISKINSNITGNLNFAAELKESVTQPQILLKGAITDTLFEDQEIPNSNLILKINRQSFGGQMTLFGNKVKADFQLPIANSRTPLVMKVNTNNWNYSTLLGLIGGANLANEYDSALTSTVDLRSDSGELFKATGKIHIDTFTLKRGPLSFANNGPIDITMDHGVASIRNFTLQGPNNLIQIRGTNFTAENLNVGVTANADLRLLQIFTPFLEDMGGPIHLSTNVSGSVLKPEILGNANAKDTFVKIKGFPHPLEKVSAEVVFSQSRILINSINGQIAGGTLTGDGGIQINGIKDIPTTIRARLEGVTFNVPDKVRSSGSADLLFSGRWFPFTLSGTYHVTSAMVEKEFTEDAGGVTGVRQSLYLPKLLREGQFEAILLDLQILLSRNIVIKNSLIDGSVTGQLQVKGPPTNPVLLGKINMERRSKIIFKDKVFDVQSGMIDFNDPDEINPNLYISAVSRINEYDITLLAQGPSKNLTIHLNSVPPLSEQDIISLIALGVTSSAMDQNLQSRQQAEQLGVEIGGAVLAKPINKQLESTLGLNLAVTSQYDSTRNISVPKITLSRRLSEKMKVSGSRPVGDTQSYDIKLEYFLNSNITAIGSFETRGSEESTNVQSTQQESQSIFGLDLEFKREFK</sequence>
<dbReference type="PANTHER" id="PTHR36985:SF1">
    <property type="entry name" value="TRANSLOCATION AND ASSEMBLY MODULE SUBUNIT TAMB"/>
    <property type="match status" value="1"/>
</dbReference>
<keyword evidence="2" id="KW-0812">Transmembrane</keyword>
<dbReference type="InterPro" id="IPR007452">
    <property type="entry name" value="TamB_C"/>
</dbReference>
<proteinExistence type="predicted"/>
<reference evidence="6 7" key="1">
    <citation type="submission" date="2017-04" db="EMBL/GenBank/DDBJ databases">
        <title>Whole genome sequence of Bdellovibrio bacteriovorus strain SSB218315.</title>
        <authorList>
            <person name="Oyedara O."/>
            <person name="Rodriguez-Perez M.A."/>
        </authorList>
    </citation>
    <scope>NUCLEOTIDE SEQUENCE [LARGE SCALE GENOMIC DNA]</scope>
    <source>
        <strain evidence="6 7">SSB218315</strain>
    </source>
</reference>
<organism evidence="6 7">
    <name type="scientific">Bdellovibrio bacteriovorus</name>
    <dbReference type="NCBI Taxonomy" id="959"/>
    <lineage>
        <taxon>Bacteria</taxon>
        <taxon>Pseudomonadati</taxon>
        <taxon>Bdellovibrionota</taxon>
        <taxon>Bdellovibrionia</taxon>
        <taxon>Bdellovibrionales</taxon>
        <taxon>Pseudobdellovibrionaceae</taxon>
        <taxon>Bdellovibrio</taxon>
    </lineage>
</organism>
<evidence type="ECO:0000256" key="3">
    <source>
        <dbReference type="ARBA" id="ARBA00022989"/>
    </source>
</evidence>
<keyword evidence="3" id="KW-1133">Transmembrane helix</keyword>
<protein>
    <submittedName>
        <fullName evidence="6">Translocation/assembly module TamB</fullName>
    </submittedName>
</protein>
<name>A0A1Z3N775_BDEBC</name>
<dbReference type="GO" id="GO:0005886">
    <property type="term" value="C:plasma membrane"/>
    <property type="evidence" value="ECO:0007669"/>
    <property type="project" value="InterPro"/>
</dbReference>
<keyword evidence="4" id="KW-0472">Membrane</keyword>
<evidence type="ECO:0000256" key="1">
    <source>
        <dbReference type="ARBA" id="ARBA00004167"/>
    </source>
</evidence>
<dbReference type="PANTHER" id="PTHR36985">
    <property type="entry name" value="TRANSLOCATION AND ASSEMBLY MODULE SUBUNIT TAMB"/>
    <property type="match status" value="1"/>
</dbReference>
<dbReference type="OrthoDB" id="5287022at2"/>
<gene>
    <name evidence="6" type="ORF">B9G79_06800</name>
</gene>
<evidence type="ECO:0000313" key="6">
    <source>
        <dbReference type="EMBL" id="ASD63299.1"/>
    </source>
</evidence>
<dbReference type="Proteomes" id="UP000197003">
    <property type="component" value="Chromosome"/>
</dbReference>
<dbReference type="RefSeq" id="WP_088564850.1">
    <property type="nucleotide sequence ID" value="NZ_CP020946.1"/>
</dbReference>
<evidence type="ECO:0000259" key="5">
    <source>
        <dbReference type="Pfam" id="PF04357"/>
    </source>
</evidence>
<feature type="domain" description="Translocation and assembly module TamB C-terminal" evidence="5">
    <location>
        <begin position="961"/>
        <end position="1321"/>
    </location>
</feature>
<dbReference type="Pfam" id="PF04357">
    <property type="entry name" value="TamB"/>
    <property type="match status" value="1"/>
</dbReference>
<evidence type="ECO:0000256" key="2">
    <source>
        <dbReference type="ARBA" id="ARBA00022692"/>
    </source>
</evidence>
<evidence type="ECO:0000256" key="4">
    <source>
        <dbReference type="ARBA" id="ARBA00023136"/>
    </source>
</evidence>
<comment type="subcellular location">
    <subcellularLocation>
        <location evidence="1">Membrane</location>
        <topology evidence="1">Single-pass membrane protein</topology>
    </subcellularLocation>
</comment>
<dbReference type="EMBL" id="CP020946">
    <property type="protein sequence ID" value="ASD63299.1"/>
    <property type="molecule type" value="Genomic_DNA"/>
</dbReference>
<evidence type="ECO:0000313" key="7">
    <source>
        <dbReference type="Proteomes" id="UP000197003"/>
    </source>
</evidence>
<accession>A0A1Z3N775</accession>